<accession>A0A7J9SEZ3</accession>
<dbReference type="Proteomes" id="UP000546257">
    <property type="component" value="Unassembled WGS sequence"/>
</dbReference>
<feature type="region of interest" description="Disordered" evidence="1">
    <location>
        <begin position="143"/>
        <end position="183"/>
    </location>
</feature>
<evidence type="ECO:0000313" key="3">
    <source>
        <dbReference type="Proteomes" id="UP000546257"/>
    </source>
</evidence>
<gene>
    <name evidence="2" type="ORF">H5V44_01985</name>
</gene>
<sequence>MVDPSQSGQDDTKRAVVNRFVDPANPVVFTLSGQVHHEENKRLLSSADLGFIKDRVIVEVNFDQLDATKRDHVFSSTRDRAMEGEEYKHVRQALEDALDADPELNALDEYYHQKAREGGDSADQANEDLADLMNTFDIESNDIAGLEVPGGNAVKTDGGESGSGGDGDGGGPTDPYVPDPVDNLKPEPTWLEIANPAAERGGPVTVRQGGTFQLHLRLDAENHFDERDDVQWMPISSGTAAHALSRQNRRRLKNGHTYVVFSVDESVSVGSTGKIEIQLAWNGGSDTLTASTDVIVGEPIEQDSADNVSSGAVSPEVIPYEDNTGDNPFNFGEESVVRYIPREDDRDQVYVALFNEKIQPILDNVTRSENVLNRYTREYMAHLAFEATMEHYQEDDSEIDEEARNRYHNRSAVTLMQAIAKNVDPSTLA</sequence>
<evidence type="ECO:0000313" key="2">
    <source>
        <dbReference type="EMBL" id="MBB6645082.1"/>
    </source>
</evidence>
<dbReference type="RefSeq" id="WP_185191460.1">
    <property type="nucleotide sequence ID" value="NZ_JACKXD010000001.1"/>
</dbReference>
<evidence type="ECO:0000256" key="1">
    <source>
        <dbReference type="SAM" id="MobiDB-lite"/>
    </source>
</evidence>
<feature type="compositionally biased region" description="Gly residues" evidence="1">
    <location>
        <begin position="159"/>
        <end position="172"/>
    </location>
</feature>
<dbReference type="EMBL" id="JACKXD010000001">
    <property type="protein sequence ID" value="MBB6645082.1"/>
    <property type="molecule type" value="Genomic_DNA"/>
</dbReference>
<organism evidence="2 3">
    <name type="scientific">Halobellus ruber</name>
    <dbReference type="NCBI Taxonomy" id="2761102"/>
    <lineage>
        <taxon>Archaea</taxon>
        <taxon>Methanobacteriati</taxon>
        <taxon>Methanobacteriota</taxon>
        <taxon>Stenosarchaea group</taxon>
        <taxon>Halobacteria</taxon>
        <taxon>Halobacteriales</taxon>
        <taxon>Haloferacaceae</taxon>
        <taxon>Halobellus</taxon>
    </lineage>
</organism>
<name>A0A7J9SEZ3_9EURY</name>
<proteinExistence type="predicted"/>
<dbReference type="AlphaFoldDB" id="A0A7J9SEZ3"/>
<protein>
    <submittedName>
        <fullName evidence="2">Uncharacterized protein</fullName>
    </submittedName>
</protein>
<comment type="caution">
    <text evidence="2">The sequence shown here is derived from an EMBL/GenBank/DDBJ whole genome shotgun (WGS) entry which is preliminary data.</text>
</comment>
<keyword evidence="3" id="KW-1185">Reference proteome</keyword>
<reference evidence="2 3" key="1">
    <citation type="submission" date="2020-08" db="EMBL/GenBank/DDBJ databases">
        <authorList>
            <person name="Seo M.-J."/>
        </authorList>
    </citation>
    <scope>NUCLEOTIDE SEQUENCE [LARGE SCALE GENOMIC DNA]</scope>
    <source>
        <strain evidence="2 3">MBLA0160</strain>
    </source>
</reference>